<dbReference type="InterPro" id="IPR040676">
    <property type="entry name" value="DUF5641"/>
</dbReference>
<organism evidence="2 3">
    <name type="scientific">Dryococelus australis</name>
    <dbReference type="NCBI Taxonomy" id="614101"/>
    <lineage>
        <taxon>Eukaryota</taxon>
        <taxon>Metazoa</taxon>
        <taxon>Ecdysozoa</taxon>
        <taxon>Arthropoda</taxon>
        <taxon>Hexapoda</taxon>
        <taxon>Insecta</taxon>
        <taxon>Pterygota</taxon>
        <taxon>Neoptera</taxon>
        <taxon>Polyneoptera</taxon>
        <taxon>Phasmatodea</taxon>
        <taxon>Verophasmatodea</taxon>
        <taxon>Anareolatae</taxon>
        <taxon>Phasmatidae</taxon>
        <taxon>Eurycanthinae</taxon>
        <taxon>Dryococelus</taxon>
    </lineage>
</organism>
<dbReference type="Pfam" id="PF18701">
    <property type="entry name" value="DUF5641"/>
    <property type="match status" value="1"/>
</dbReference>
<dbReference type="InterPro" id="IPR036397">
    <property type="entry name" value="RNaseH_sf"/>
</dbReference>
<dbReference type="Proteomes" id="UP001159363">
    <property type="component" value="Chromosome 3"/>
</dbReference>
<accession>A0ABQ9I098</accession>
<sequence>MLQAYICLLCVLQQRTKAIHLELVSDLSTQSLDTDNVPTFTLTVALTWSQPQLEEVQTFLADSDTLLQIVDSLAEHKITWHFNPPAATHFCGLWEVGIKSGKSIHKKVVGTQLLTYEELSTVLAQIETTLNSKPLCPQSSDPYDFSVLTPLLRIGPAQILPELDMSTPVNRLTRWSLLHQIHQSFWKQWHVEYLHHLQPKVKWTSGEYNIAEGSLVLVKDLNLPPLQWKFDRPWGRLLCALLRFVPSKASSPGQLLSCVLFLLTSARLNSLLAACLSQVGMKLRERTAQRPQARIRRSGNIVAVSCPTLDEGVRRKLRHHANTNNPSQSKDRLREGGLAVIAAAITVKRSDQPRSANNVRCYRMFVRPMRIELTHANIQPCACALYGRFRAIHDRPKLRGKSSVAE</sequence>
<gene>
    <name evidence="2" type="ORF">PR048_008917</name>
</gene>
<dbReference type="Gene3D" id="3.30.420.10">
    <property type="entry name" value="Ribonuclease H-like superfamily/Ribonuclease H"/>
    <property type="match status" value="1"/>
</dbReference>
<reference evidence="2 3" key="1">
    <citation type="submission" date="2023-02" db="EMBL/GenBank/DDBJ databases">
        <title>LHISI_Scaffold_Assembly.</title>
        <authorList>
            <person name="Stuart O.P."/>
            <person name="Cleave R."/>
            <person name="Magrath M.J.L."/>
            <person name="Mikheyev A.S."/>
        </authorList>
    </citation>
    <scope>NUCLEOTIDE SEQUENCE [LARGE SCALE GENOMIC DNA]</scope>
    <source>
        <strain evidence="2">Daus_M_001</strain>
        <tissue evidence="2">Leg muscle</tissue>
    </source>
</reference>
<dbReference type="PANTHER" id="PTHR47331:SF2">
    <property type="match status" value="1"/>
</dbReference>
<protein>
    <recommendedName>
        <fullName evidence="1">DUF5641 domain-containing protein</fullName>
    </recommendedName>
</protein>
<keyword evidence="3" id="KW-1185">Reference proteome</keyword>
<evidence type="ECO:0000313" key="3">
    <source>
        <dbReference type="Proteomes" id="UP001159363"/>
    </source>
</evidence>
<name>A0ABQ9I098_9NEOP</name>
<dbReference type="EMBL" id="JARBHB010000003">
    <property type="protein sequence ID" value="KAJ8889418.1"/>
    <property type="molecule type" value="Genomic_DNA"/>
</dbReference>
<proteinExistence type="predicted"/>
<feature type="domain" description="DUF5641" evidence="1">
    <location>
        <begin position="173"/>
        <end position="232"/>
    </location>
</feature>
<evidence type="ECO:0000259" key="1">
    <source>
        <dbReference type="Pfam" id="PF18701"/>
    </source>
</evidence>
<comment type="caution">
    <text evidence="2">The sequence shown here is derived from an EMBL/GenBank/DDBJ whole genome shotgun (WGS) entry which is preliminary data.</text>
</comment>
<evidence type="ECO:0000313" key="2">
    <source>
        <dbReference type="EMBL" id="KAJ8889418.1"/>
    </source>
</evidence>
<dbReference type="PANTHER" id="PTHR47331">
    <property type="entry name" value="PHD-TYPE DOMAIN-CONTAINING PROTEIN"/>
    <property type="match status" value="1"/>
</dbReference>